<keyword evidence="2" id="KW-1185">Reference proteome</keyword>
<dbReference type="EMBL" id="KZ820127">
    <property type="protein sequence ID" value="PWN48890.1"/>
    <property type="molecule type" value="Genomic_DNA"/>
</dbReference>
<evidence type="ECO:0000313" key="2">
    <source>
        <dbReference type="Proteomes" id="UP000245626"/>
    </source>
</evidence>
<name>A0ACD0NSW5_9BASI</name>
<proteinExistence type="predicted"/>
<evidence type="ECO:0000313" key="1">
    <source>
        <dbReference type="EMBL" id="PWN48890.1"/>
    </source>
</evidence>
<sequence length="1048" mass="109741">MCIPKSNHKVLITACYPPPKLIASSAPEYRPNSNELSRLAYYASNKPAKLTKVGKVLEDRAALDARSALGTGAAADKGKAGLMITLAITKNLLTECKPHLNYFIRSAQAIIEHALTAASGGPTKPRDLEISARASSTFYALATFLDPASTQVDSSFQKLLTRFAYMAVERPLGPSGDEGEKAEDVELRNRTRLIGLGALAGAVGSDALYTSSFASQASVIVPALLENMKDNRVTLDYLYSEARKASDGTPSFKEFSIKRRPMAARRPASISGHVDGEKGPSTEEVTSAAVGTLQGLMKHGDASHVQQAALSALTWLDGKSTVAPPSKTTRPQWENTEWCCWLASSLSSWTALQYRFVVLTTLVEHLVESCEGLALPKHLSLIEMSRTVLTGKLSLIGLSTSDTLNNLVGLAVRRVHKDVRDSLLPYLVSCISGLGTHIYYADQINDIADEILARITTLQMPDATPAGAAPAAALSPSATATAMRNRALISTPEQKEESIRVLLFCLIGVLSTAHQSSGEVQKAVDESAQRSQSTIEKGKAAATSTGDDTLGLTRAGTRNRVSPQVWLQTASLLACHSHAVRMTYEQALIVFLKREVNPEKLGASKALGAPSPRESVDESIGFAHALSAAIHVASLGKTLTVPPNVVLRESPLENLVHLERINGDVGRPVDLDSSSAALPVDYTGYAKILEELFDSLPITATLSTVSMILALDRDAGVRLTGQGSAITSQRRLACRMVVARALERASQIWDAPVLAQLAGNVLSQIPSFGVEIPAAAEGLTLPPEVIPFNEYAQGGESSASGSPSIDPKVIVDSLASSQKLQSATDLDSAALRRWLVRDWNVSIAVDDSFIGASPYGSDASTVSSANRSHVSGPGGAGGALGAGYTNGLRPSDAANGAAASTISLAHSGTGRADTTGVDDFRVALGTSGSKFQATGGEMGGGGVNGISYVSTSSAAGDTSFASGTGLSPDRKTSRRESRKLGQNNAAMNVLKANSGNGTGGVATLLDSMKVGVKEEESSLTPSPSNSGGTVNGLNGDGRITSIVPPYAA</sequence>
<organism evidence="1 2">
    <name type="scientific">Violaceomyces palustris</name>
    <dbReference type="NCBI Taxonomy" id="1673888"/>
    <lineage>
        <taxon>Eukaryota</taxon>
        <taxon>Fungi</taxon>
        <taxon>Dikarya</taxon>
        <taxon>Basidiomycota</taxon>
        <taxon>Ustilaginomycotina</taxon>
        <taxon>Ustilaginomycetes</taxon>
        <taxon>Violaceomycetales</taxon>
        <taxon>Violaceomycetaceae</taxon>
        <taxon>Violaceomyces</taxon>
    </lineage>
</organism>
<reference evidence="1 2" key="1">
    <citation type="journal article" date="2018" name="Mol. Biol. Evol.">
        <title>Broad Genomic Sampling Reveals a Smut Pathogenic Ancestry of the Fungal Clade Ustilaginomycotina.</title>
        <authorList>
            <person name="Kijpornyongpan T."/>
            <person name="Mondo S.J."/>
            <person name="Barry K."/>
            <person name="Sandor L."/>
            <person name="Lee J."/>
            <person name="Lipzen A."/>
            <person name="Pangilinan J."/>
            <person name="LaButti K."/>
            <person name="Hainaut M."/>
            <person name="Henrissat B."/>
            <person name="Grigoriev I.V."/>
            <person name="Spatafora J.W."/>
            <person name="Aime M.C."/>
        </authorList>
    </citation>
    <scope>NUCLEOTIDE SEQUENCE [LARGE SCALE GENOMIC DNA]</scope>
    <source>
        <strain evidence="1 2">SA 807</strain>
    </source>
</reference>
<accession>A0ACD0NSW5</accession>
<dbReference type="Proteomes" id="UP000245626">
    <property type="component" value="Unassembled WGS sequence"/>
</dbReference>
<protein>
    <submittedName>
        <fullName evidence="1">Uncharacterized protein</fullName>
    </submittedName>
</protein>
<gene>
    <name evidence="1" type="ORF">IE53DRAFT_346743</name>
</gene>